<keyword evidence="2" id="KW-0732">Signal</keyword>
<feature type="region of interest" description="Disordered" evidence="1">
    <location>
        <begin position="250"/>
        <end position="274"/>
    </location>
</feature>
<keyword evidence="4" id="KW-1185">Reference proteome</keyword>
<proteinExistence type="predicted"/>
<reference evidence="3" key="2">
    <citation type="submission" date="2023-05" db="EMBL/GenBank/DDBJ databases">
        <authorList>
            <consortium name="Lawrence Berkeley National Laboratory"/>
            <person name="Steindorff A."/>
            <person name="Hensen N."/>
            <person name="Bonometti L."/>
            <person name="Westerberg I."/>
            <person name="Brannstrom I.O."/>
            <person name="Guillou S."/>
            <person name="Cros-Aarteil S."/>
            <person name="Calhoun S."/>
            <person name="Haridas S."/>
            <person name="Kuo A."/>
            <person name="Mondo S."/>
            <person name="Pangilinan J."/>
            <person name="Riley R."/>
            <person name="Labutti K."/>
            <person name="Andreopoulos B."/>
            <person name="Lipzen A."/>
            <person name="Chen C."/>
            <person name="Yanf M."/>
            <person name="Daum C."/>
            <person name="Ng V."/>
            <person name="Clum A."/>
            <person name="Ohm R."/>
            <person name="Martin F."/>
            <person name="Silar P."/>
            <person name="Natvig D."/>
            <person name="Lalanne C."/>
            <person name="Gautier V."/>
            <person name="Ament-Velasquez S.L."/>
            <person name="Kruys A."/>
            <person name="Hutchinson M.I."/>
            <person name="Powell A.J."/>
            <person name="Barry K."/>
            <person name="Miller A.N."/>
            <person name="Grigoriev I.V."/>
            <person name="Debuchy R."/>
            <person name="Gladieux P."/>
            <person name="Thoren M.H."/>
            <person name="Johannesson H."/>
        </authorList>
    </citation>
    <scope>NUCLEOTIDE SEQUENCE</scope>
    <source>
        <strain evidence="3">CBS 508.74</strain>
    </source>
</reference>
<organism evidence="3 4">
    <name type="scientific">Canariomyces notabilis</name>
    <dbReference type="NCBI Taxonomy" id="2074819"/>
    <lineage>
        <taxon>Eukaryota</taxon>
        <taxon>Fungi</taxon>
        <taxon>Dikarya</taxon>
        <taxon>Ascomycota</taxon>
        <taxon>Pezizomycotina</taxon>
        <taxon>Sordariomycetes</taxon>
        <taxon>Sordariomycetidae</taxon>
        <taxon>Sordariales</taxon>
        <taxon>Chaetomiaceae</taxon>
        <taxon>Canariomyces</taxon>
    </lineage>
</organism>
<protein>
    <submittedName>
        <fullName evidence="3">Uncharacterized protein</fullName>
    </submittedName>
</protein>
<dbReference type="Proteomes" id="UP001302812">
    <property type="component" value="Unassembled WGS sequence"/>
</dbReference>
<sequence>MKFFSAALAALAVGSAMAAPTIADNVLETVDNTVDSVTRRTTPAQDCQACPLPSPPSCPNGGCAGGVDVVDVNVDVHAHADVVVKINEATKIVLDAKALIKADIDLIGESLTAIVAQTVKFIPRPAANHPFPPVAKLTAATVVKVDAQALLKAIVDLKLHVKILVDEVLPCLHGIVHDAHDLVAADLEVALKLIAEIQALLVDVEVCIKALVAAVKAGKLSPAGLALNAMSEPLLTIVFLQMFCSSSRPRSSSSSTSFCPSAAPSSTSASGSLPASRSASILAASSPRSPPASTSSTLAAPASLPWSRSWLGRLPSRSRTKATKFGGKLGRMRRDATSRQQEMWAQVFNVWTGMSHAQLAPQEFPREAV</sequence>
<feature type="signal peptide" evidence="2">
    <location>
        <begin position="1"/>
        <end position="18"/>
    </location>
</feature>
<dbReference type="RefSeq" id="XP_064666873.1">
    <property type="nucleotide sequence ID" value="XM_064815903.1"/>
</dbReference>
<comment type="caution">
    <text evidence="3">The sequence shown here is derived from an EMBL/GenBank/DDBJ whole genome shotgun (WGS) entry which is preliminary data.</text>
</comment>
<accession>A0AAN6T926</accession>
<evidence type="ECO:0000313" key="4">
    <source>
        <dbReference type="Proteomes" id="UP001302812"/>
    </source>
</evidence>
<evidence type="ECO:0000256" key="2">
    <source>
        <dbReference type="SAM" id="SignalP"/>
    </source>
</evidence>
<gene>
    <name evidence="3" type="ORF">N656DRAFT_783210</name>
</gene>
<reference evidence="3" key="1">
    <citation type="journal article" date="2023" name="Mol. Phylogenet. Evol.">
        <title>Genome-scale phylogeny and comparative genomics of the fungal order Sordariales.</title>
        <authorList>
            <person name="Hensen N."/>
            <person name="Bonometti L."/>
            <person name="Westerberg I."/>
            <person name="Brannstrom I.O."/>
            <person name="Guillou S."/>
            <person name="Cros-Aarteil S."/>
            <person name="Calhoun S."/>
            <person name="Haridas S."/>
            <person name="Kuo A."/>
            <person name="Mondo S."/>
            <person name="Pangilinan J."/>
            <person name="Riley R."/>
            <person name="LaButti K."/>
            <person name="Andreopoulos B."/>
            <person name="Lipzen A."/>
            <person name="Chen C."/>
            <person name="Yan M."/>
            <person name="Daum C."/>
            <person name="Ng V."/>
            <person name="Clum A."/>
            <person name="Steindorff A."/>
            <person name="Ohm R.A."/>
            <person name="Martin F."/>
            <person name="Silar P."/>
            <person name="Natvig D.O."/>
            <person name="Lalanne C."/>
            <person name="Gautier V."/>
            <person name="Ament-Velasquez S.L."/>
            <person name="Kruys A."/>
            <person name="Hutchinson M.I."/>
            <person name="Powell A.J."/>
            <person name="Barry K."/>
            <person name="Miller A.N."/>
            <person name="Grigoriev I.V."/>
            <person name="Debuchy R."/>
            <person name="Gladieux P."/>
            <person name="Hiltunen Thoren M."/>
            <person name="Johannesson H."/>
        </authorList>
    </citation>
    <scope>NUCLEOTIDE SEQUENCE</scope>
    <source>
        <strain evidence="3">CBS 508.74</strain>
    </source>
</reference>
<evidence type="ECO:0000313" key="3">
    <source>
        <dbReference type="EMBL" id="KAK4109303.1"/>
    </source>
</evidence>
<dbReference type="GeneID" id="89940028"/>
<feature type="chain" id="PRO_5042907730" evidence="2">
    <location>
        <begin position="19"/>
        <end position="369"/>
    </location>
</feature>
<dbReference type="AlphaFoldDB" id="A0AAN6T926"/>
<dbReference type="EMBL" id="MU853357">
    <property type="protein sequence ID" value="KAK4109303.1"/>
    <property type="molecule type" value="Genomic_DNA"/>
</dbReference>
<name>A0AAN6T926_9PEZI</name>
<evidence type="ECO:0000256" key="1">
    <source>
        <dbReference type="SAM" id="MobiDB-lite"/>
    </source>
</evidence>